<keyword evidence="2" id="KW-1185">Reference proteome</keyword>
<comment type="caution">
    <text evidence="1">The sequence shown here is derived from an EMBL/GenBank/DDBJ whole genome shotgun (WGS) entry which is preliminary data.</text>
</comment>
<protein>
    <submittedName>
        <fullName evidence="1">Uncharacterized protein</fullName>
    </submittedName>
</protein>
<dbReference type="AlphaFoldDB" id="A0AA39VPG9"/>
<accession>A0AA39VPG9</accession>
<name>A0AA39VPG9_ACESA</name>
<evidence type="ECO:0000313" key="1">
    <source>
        <dbReference type="EMBL" id="KAK0586766.1"/>
    </source>
</evidence>
<proteinExistence type="predicted"/>
<organism evidence="1 2">
    <name type="scientific">Acer saccharum</name>
    <name type="common">Sugar maple</name>
    <dbReference type="NCBI Taxonomy" id="4024"/>
    <lineage>
        <taxon>Eukaryota</taxon>
        <taxon>Viridiplantae</taxon>
        <taxon>Streptophyta</taxon>
        <taxon>Embryophyta</taxon>
        <taxon>Tracheophyta</taxon>
        <taxon>Spermatophyta</taxon>
        <taxon>Magnoliopsida</taxon>
        <taxon>eudicotyledons</taxon>
        <taxon>Gunneridae</taxon>
        <taxon>Pentapetalae</taxon>
        <taxon>rosids</taxon>
        <taxon>malvids</taxon>
        <taxon>Sapindales</taxon>
        <taxon>Sapindaceae</taxon>
        <taxon>Hippocastanoideae</taxon>
        <taxon>Acereae</taxon>
        <taxon>Acer</taxon>
    </lineage>
</organism>
<dbReference type="EMBL" id="JAUESC010000382">
    <property type="protein sequence ID" value="KAK0586766.1"/>
    <property type="molecule type" value="Genomic_DNA"/>
</dbReference>
<dbReference type="Proteomes" id="UP001168877">
    <property type="component" value="Unassembled WGS sequence"/>
</dbReference>
<sequence>MKASDKAVPESMIEGESSKKIRALVNVPNEFLVQSDMAGEVGSLKMDTVMALDQGSMSAIVVMDPVSEYGPHLDSNKVSSNFNLSNSESLIGRSGSNSKRMVDKSSGVGKRISGRGLKLGISGEKFKVCGGKRKLDLVCTGDLVKDTKIRKKNEVIMEIGIQDGI</sequence>
<reference evidence="1" key="2">
    <citation type="submission" date="2023-06" db="EMBL/GenBank/DDBJ databases">
        <authorList>
            <person name="Swenson N.G."/>
            <person name="Wegrzyn J.L."/>
            <person name="Mcevoy S.L."/>
        </authorList>
    </citation>
    <scope>NUCLEOTIDE SEQUENCE</scope>
    <source>
        <strain evidence="1">NS2018</strain>
        <tissue evidence="1">Leaf</tissue>
    </source>
</reference>
<evidence type="ECO:0000313" key="2">
    <source>
        <dbReference type="Proteomes" id="UP001168877"/>
    </source>
</evidence>
<reference evidence="1" key="1">
    <citation type="journal article" date="2022" name="Plant J.">
        <title>Strategies of tolerance reflected in two North American maple genomes.</title>
        <authorList>
            <person name="McEvoy S.L."/>
            <person name="Sezen U.U."/>
            <person name="Trouern-Trend A."/>
            <person name="McMahon S.M."/>
            <person name="Schaberg P.G."/>
            <person name="Yang J."/>
            <person name="Wegrzyn J.L."/>
            <person name="Swenson N.G."/>
        </authorList>
    </citation>
    <scope>NUCLEOTIDE SEQUENCE</scope>
    <source>
        <strain evidence="1">NS2018</strain>
    </source>
</reference>
<gene>
    <name evidence="1" type="ORF">LWI29_011949</name>
</gene>